<dbReference type="PANTHER" id="PTHR43818">
    <property type="entry name" value="BCDNA.GH03377"/>
    <property type="match status" value="1"/>
</dbReference>
<dbReference type="KEGG" id="ssai:N0B31_19275"/>
<protein>
    <submittedName>
        <fullName evidence="5">Gfo/Idh/MocA family oxidoreductase</fullName>
    </submittedName>
</protein>
<gene>
    <name evidence="5" type="ORF">N0B31_19275</name>
</gene>
<dbReference type="InterPro" id="IPR000683">
    <property type="entry name" value="Gfo/Idh/MocA-like_OxRdtase_N"/>
</dbReference>
<dbReference type="Gene3D" id="3.30.360.10">
    <property type="entry name" value="Dihydrodipicolinate Reductase, domain 2"/>
    <property type="match status" value="1"/>
</dbReference>
<dbReference type="InterPro" id="IPR050463">
    <property type="entry name" value="Gfo/Idh/MocA_oxidrdct_glycsds"/>
</dbReference>
<feature type="region of interest" description="Disordered" evidence="2">
    <location>
        <begin position="1"/>
        <end position="20"/>
    </location>
</feature>
<keyword evidence="1" id="KW-0560">Oxidoreductase</keyword>
<dbReference type="GO" id="GO:0000166">
    <property type="term" value="F:nucleotide binding"/>
    <property type="evidence" value="ECO:0007669"/>
    <property type="project" value="InterPro"/>
</dbReference>
<dbReference type="RefSeq" id="WP_260593238.1">
    <property type="nucleotide sequence ID" value="NZ_CP104003.1"/>
</dbReference>
<dbReference type="Gene3D" id="3.40.50.720">
    <property type="entry name" value="NAD(P)-binding Rossmann-like Domain"/>
    <property type="match status" value="1"/>
</dbReference>
<feature type="domain" description="Gfo/Idh/MocA-like oxidoreductase C-terminal" evidence="4">
    <location>
        <begin position="166"/>
        <end position="361"/>
    </location>
</feature>
<dbReference type="GeneID" id="74944611"/>
<dbReference type="AlphaFoldDB" id="A0A9E7UAX4"/>
<organism evidence="5 6">
    <name type="scientific">Salinirubellus salinus</name>
    <dbReference type="NCBI Taxonomy" id="1364945"/>
    <lineage>
        <taxon>Archaea</taxon>
        <taxon>Methanobacteriati</taxon>
        <taxon>Methanobacteriota</taxon>
        <taxon>Stenosarchaea group</taxon>
        <taxon>Halobacteria</taxon>
        <taxon>Halobacteriales</taxon>
        <taxon>Natronomonadaceae</taxon>
        <taxon>Salinirubellus</taxon>
    </lineage>
</organism>
<dbReference type="EMBL" id="CP104003">
    <property type="protein sequence ID" value="UWM54244.1"/>
    <property type="molecule type" value="Genomic_DNA"/>
</dbReference>
<dbReference type="Pfam" id="PF01408">
    <property type="entry name" value="GFO_IDH_MocA"/>
    <property type="match status" value="1"/>
</dbReference>
<dbReference type="Pfam" id="PF02894">
    <property type="entry name" value="GFO_IDH_MocA_C"/>
    <property type="match status" value="1"/>
</dbReference>
<feature type="region of interest" description="Disordered" evidence="2">
    <location>
        <begin position="370"/>
        <end position="395"/>
    </location>
</feature>
<name>A0A9E7UAX4_9EURY</name>
<evidence type="ECO:0000259" key="3">
    <source>
        <dbReference type="Pfam" id="PF01408"/>
    </source>
</evidence>
<accession>A0A9E7UAX4</accession>
<proteinExistence type="predicted"/>
<dbReference type="InterPro" id="IPR036291">
    <property type="entry name" value="NAD(P)-bd_dom_sf"/>
</dbReference>
<reference evidence="5" key="1">
    <citation type="submission" date="2022-09" db="EMBL/GenBank/DDBJ databases">
        <title>Diverse halophilic archaea isolated from saline environments.</title>
        <authorList>
            <person name="Cui H.-L."/>
        </authorList>
    </citation>
    <scope>NUCLEOTIDE SEQUENCE</scope>
    <source>
        <strain evidence="5">ZS-35-S2</strain>
    </source>
</reference>
<evidence type="ECO:0000256" key="1">
    <source>
        <dbReference type="ARBA" id="ARBA00023002"/>
    </source>
</evidence>
<dbReference type="SUPFAM" id="SSF55347">
    <property type="entry name" value="Glyceraldehyde-3-phosphate dehydrogenase-like, C-terminal domain"/>
    <property type="match status" value="1"/>
</dbReference>
<sequence length="395" mass="43666">MTHTTRVGFIGTGPDPDRPDTTGYAMAYRHASGYERLDDCELVACADIVPENAAAFAEKHGIDDEHVYTDYREMLAECDLDVVSVCTPPGTHHELVLGAARSGQVGAIHCEKPLAKTLPDAREMVEVCEAEGVQLTVNHQYRYGKPFAKAKTLLDGGAIGELRRFEFGHTTLYDTGSHYFDLCNWYNDYADVEWVLAGLDYREENRMFGAHNENQGLAQWRYENGVFGLASTGWGDEFVDCLLRIRGSEGEIEIGSSSGDLRYRNAHTDGRWKVVDTDGDTVWGPTAGRVGAGLKRVLPRIADRLVARLEGPSFIDRAIEGVVTAYREGRTPELDARRALASQELAFAAWESVRRRGRVDLPLDVEDNPLEAMVEAGELDPAPAEDPETQRSPSS</sequence>
<evidence type="ECO:0000313" key="6">
    <source>
        <dbReference type="Proteomes" id="UP001057580"/>
    </source>
</evidence>
<feature type="domain" description="Gfo/Idh/MocA-like oxidoreductase N-terminal" evidence="3">
    <location>
        <begin position="23"/>
        <end position="139"/>
    </location>
</feature>
<dbReference type="SUPFAM" id="SSF51735">
    <property type="entry name" value="NAD(P)-binding Rossmann-fold domains"/>
    <property type="match status" value="1"/>
</dbReference>
<dbReference type="PANTHER" id="PTHR43818:SF11">
    <property type="entry name" value="BCDNA.GH03377"/>
    <property type="match status" value="1"/>
</dbReference>
<dbReference type="Proteomes" id="UP001057580">
    <property type="component" value="Chromosome"/>
</dbReference>
<keyword evidence="6" id="KW-1185">Reference proteome</keyword>
<evidence type="ECO:0000313" key="5">
    <source>
        <dbReference type="EMBL" id="UWM54244.1"/>
    </source>
</evidence>
<evidence type="ECO:0000256" key="2">
    <source>
        <dbReference type="SAM" id="MobiDB-lite"/>
    </source>
</evidence>
<dbReference type="InterPro" id="IPR004104">
    <property type="entry name" value="Gfo/Idh/MocA-like_OxRdtase_C"/>
</dbReference>
<evidence type="ECO:0000259" key="4">
    <source>
        <dbReference type="Pfam" id="PF02894"/>
    </source>
</evidence>
<dbReference type="GO" id="GO:0016491">
    <property type="term" value="F:oxidoreductase activity"/>
    <property type="evidence" value="ECO:0007669"/>
    <property type="project" value="UniProtKB-KW"/>
</dbReference>